<evidence type="ECO:0000313" key="3">
    <source>
        <dbReference type="EMBL" id="NEU70366.1"/>
    </source>
</evidence>
<keyword evidence="4" id="KW-1185">Reference proteome</keyword>
<evidence type="ECO:0000256" key="1">
    <source>
        <dbReference type="SAM" id="MobiDB-lite"/>
    </source>
</evidence>
<organism evidence="3 4">
    <name type="scientific">Spirosoma agri</name>
    <dbReference type="NCBI Taxonomy" id="1987381"/>
    <lineage>
        <taxon>Bacteria</taxon>
        <taxon>Pseudomonadati</taxon>
        <taxon>Bacteroidota</taxon>
        <taxon>Cytophagia</taxon>
        <taxon>Cytophagales</taxon>
        <taxon>Cytophagaceae</taxon>
        <taxon>Spirosoma</taxon>
    </lineage>
</organism>
<evidence type="ECO:0000313" key="4">
    <source>
        <dbReference type="Proteomes" id="UP000477386"/>
    </source>
</evidence>
<feature type="transmembrane region" description="Helical" evidence="2">
    <location>
        <begin position="41"/>
        <end position="60"/>
    </location>
</feature>
<gene>
    <name evidence="3" type="ORF">GK091_26050</name>
</gene>
<sequence>MLVKNVRQPYTPYSPPESASPPSTRIDPLSPDKDRPRKPDWLLLLIGALILLTLLIAWLVDIPTLWH</sequence>
<dbReference type="RefSeq" id="WP_164043605.1">
    <property type="nucleotide sequence ID" value="NZ_JAAGNZ010000004.1"/>
</dbReference>
<proteinExistence type="predicted"/>
<evidence type="ECO:0000256" key="2">
    <source>
        <dbReference type="SAM" id="Phobius"/>
    </source>
</evidence>
<comment type="caution">
    <text evidence="3">The sequence shown here is derived from an EMBL/GenBank/DDBJ whole genome shotgun (WGS) entry which is preliminary data.</text>
</comment>
<protein>
    <submittedName>
        <fullName evidence="3">Uncharacterized protein</fullName>
    </submittedName>
</protein>
<keyword evidence="2" id="KW-0472">Membrane</keyword>
<dbReference type="EMBL" id="JAAGNZ010000004">
    <property type="protein sequence ID" value="NEU70366.1"/>
    <property type="molecule type" value="Genomic_DNA"/>
</dbReference>
<accession>A0A6M0IQ00</accession>
<keyword evidence="2" id="KW-0812">Transmembrane</keyword>
<name>A0A6M0IQ00_9BACT</name>
<dbReference type="Proteomes" id="UP000477386">
    <property type="component" value="Unassembled WGS sequence"/>
</dbReference>
<reference evidence="3 4" key="1">
    <citation type="submission" date="2020-02" db="EMBL/GenBank/DDBJ databases">
        <title>Draft genome sequence of two Spirosoma agri KCTC 52727 and Spirosoma terrae KCTC 52035.</title>
        <authorList>
            <person name="Rojas J."/>
            <person name="Ambika Manirajan B."/>
            <person name="Ratering S."/>
            <person name="Suarez C."/>
            <person name="Schnell S."/>
        </authorList>
    </citation>
    <scope>NUCLEOTIDE SEQUENCE [LARGE SCALE GENOMIC DNA]</scope>
    <source>
        <strain evidence="3 4">KCTC 52727</strain>
    </source>
</reference>
<feature type="region of interest" description="Disordered" evidence="1">
    <location>
        <begin position="1"/>
        <end position="34"/>
    </location>
</feature>
<keyword evidence="2" id="KW-1133">Transmembrane helix</keyword>
<dbReference type="AlphaFoldDB" id="A0A6M0IQ00"/>